<gene>
    <name evidence="1" type="ORF">BVC80_1065g3</name>
</gene>
<name>A0A200RCM7_MACCD</name>
<dbReference type="PANTHER" id="PTHR48223">
    <property type="entry name" value="DEFECTIVE 2759, PUTATIVE ISOFORM 1-RELATED"/>
    <property type="match status" value="1"/>
</dbReference>
<evidence type="ECO:0000313" key="1">
    <source>
        <dbReference type="EMBL" id="OVA20461.1"/>
    </source>
</evidence>
<dbReference type="PANTHER" id="PTHR48223:SF1">
    <property type="entry name" value="ABC TRANSMEMBRANE TYPE-1 DOMAIN-CONTAINING PROTEIN"/>
    <property type="match status" value="1"/>
</dbReference>
<reference evidence="1 2" key="1">
    <citation type="journal article" date="2017" name="Mol. Plant">
        <title>The Genome of Medicinal Plant Macleaya cordata Provides New Insights into Benzylisoquinoline Alkaloids Metabolism.</title>
        <authorList>
            <person name="Liu X."/>
            <person name="Liu Y."/>
            <person name="Huang P."/>
            <person name="Ma Y."/>
            <person name="Qing Z."/>
            <person name="Tang Q."/>
            <person name="Cao H."/>
            <person name="Cheng P."/>
            <person name="Zheng Y."/>
            <person name="Yuan Z."/>
            <person name="Zhou Y."/>
            <person name="Liu J."/>
            <person name="Tang Z."/>
            <person name="Zhuo Y."/>
            <person name="Zhang Y."/>
            <person name="Yu L."/>
            <person name="Huang J."/>
            <person name="Yang P."/>
            <person name="Peng Q."/>
            <person name="Zhang J."/>
            <person name="Jiang W."/>
            <person name="Zhang Z."/>
            <person name="Lin K."/>
            <person name="Ro D.K."/>
            <person name="Chen X."/>
            <person name="Xiong X."/>
            <person name="Shang Y."/>
            <person name="Huang S."/>
            <person name="Zeng J."/>
        </authorList>
    </citation>
    <scope>NUCLEOTIDE SEQUENCE [LARGE SCALE GENOMIC DNA]</scope>
    <source>
        <strain evidence="2">cv. BLH2017</strain>
        <tissue evidence="1">Root</tissue>
    </source>
</reference>
<dbReference type="Proteomes" id="UP000195402">
    <property type="component" value="Unassembled WGS sequence"/>
</dbReference>
<organism evidence="1 2">
    <name type="scientific">Macleaya cordata</name>
    <name type="common">Five-seeded plume-poppy</name>
    <name type="synonym">Bocconia cordata</name>
    <dbReference type="NCBI Taxonomy" id="56857"/>
    <lineage>
        <taxon>Eukaryota</taxon>
        <taxon>Viridiplantae</taxon>
        <taxon>Streptophyta</taxon>
        <taxon>Embryophyta</taxon>
        <taxon>Tracheophyta</taxon>
        <taxon>Spermatophyta</taxon>
        <taxon>Magnoliopsida</taxon>
        <taxon>Ranunculales</taxon>
        <taxon>Papaveraceae</taxon>
        <taxon>Papaveroideae</taxon>
        <taxon>Macleaya</taxon>
    </lineage>
</organism>
<comment type="caution">
    <text evidence="1">The sequence shown here is derived from an EMBL/GenBank/DDBJ whole genome shotgun (WGS) entry which is preliminary data.</text>
</comment>
<evidence type="ECO:0000313" key="2">
    <source>
        <dbReference type="Proteomes" id="UP000195402"/>
    </source>
</evidence>
<keyword evidence="2" id="KW-1185">Reference proteome</keyword>
<proteinExistence type="predicted"/>
<dbReference type="InParanoid" id="A0A200RCM7"/>
<accession>A0A200RCM7</accession>
<dbReference type="AlphaFoldDB" id="A0A200RCM7"/>
<sequence>MLGRPLILQRDVKRLKVSALLEGSCSQNDEAAGSSKTNESIVSRNFIYNLSDVTHELAEETMIGSPTKNYNSGDDEETIAEYPDDIYELFKKLVMMLRNEAPPNQSTRGIFGDAPTQGNVSEIQNQIGSQEQEEVKILKAIWHYSKEFFEWVTLSMLGHPLILQRDVKRLKVSALLKGSCSQNDEAAGSSKTNESIVSRNFIYNLSDVTHELAEETMIGSPTKNYNSGDDEETIAEYPDDIYELFKKLVMMLRNEAPPNQSTRGIFGDAPTQGNVSEIQNQIGSQEQEEVKILKAIWHYSKEFFEWVTL</sequence>
<protein>
    <submittedName>
        <fullName evidence="1">Uncharacterized protein</fullName>
    </submittedName>
</protein>
<dbReference type="EMBL" id="MVGT01000078">
    <property type="protein sequence ID" value="OVA20461.1"/>
    <property type="molecule type" value="Genomic_DNA"/>
</dbReference>